<evidence type="ECO:0000256" key="5">
    <source>
        <dbReference type="ARBA" id="ARBA00022917"/>
    </source>
</evidence>
<dbReference type="eggNOG" id="COG1921">
    <property type="taxonomic scope" value="Bacteria"/>
</dbReference>
<keyword evidence="3 8" id="KW-0808">Transferase</keyword>
<proteinExistence type="inferred from homology"/>
<dbReference type="GO" id="GO:0001514">
    <property type="term" value="P:selenocysteine incorporation"/>
    <property type="evidence" value="ECO:0007669"/>
    <property type="project" value="UniProtKB-UniRule"/>
</dbReference>
<dbReference type="Proteomes" id="UP000003280">
    <property type="component" value="Unassembled WGS sequence"/>
</dbReference>
<organism evidence="10 11">
    <name type="scientific">Peptoniphilus duerdenii ATCC BAA-1640</name>
    <dbReference type="NCBI Taxonomy" id="862517"/>
    <lineage>
        <taxon>Bacteria</taxon>
        <taxon>Bacillati</taxon>
        <taxon>Bacillota</taxon>
        <taxon>Tissierellia</taxon>
        <taxon>Tissierellales</taxon>
        <taxon>Peptoniphilaceae</taxon>
        <taxon>Peptoniphilus</taxon>
    </lineage>
</organism>
<evidence type="ECO:0000313" key="10">
    <source>
        <dbReference type="EMBL" id="EFM26346.1"/>
    </source>
</evidence>
<comment type="cofactor">
    <cofactor evidence="1 8 9">
        <name>pyridoxal 5'-phosphate</name>
        <dbReference type="ChEBI" id="CHEBI:597326"/>
    </cofactor>
</comment>
<comment type="caution">
    <text evidence="10">The sequence shown here is derived from an EMBL/GenBank/DDBJ whole genome shotgun (WGS) entry which is preliminary data.</text>
</comment>
<keyword evidence="5 8" id="KW-0648">Protein biosynthesis</keyword>
<dbReference type="SUPFAM" id="SSF53383">
    <property type="entry name" value="PLP-dependent transferases"/>
    <property type="match status" value="1"/>
</dbReference>
<dbReference type="GO" id="GO:0001717">
    <property type="term" value="P:conversion of seryl-tRNAsec to selenocys-tRNAsec"/>
    <property type="evidence" value="ECO:0007669"/>
    <property type="project" value="UniProtKB-UniRule"/>
</dbReference>
<comment type="pathway">
    <text evidence="8">Aminoacyl-tRNA biosynthesis; selenocysteinyl-tRNA(Sec) biosynthesis; selenocysteinyl-tRNA(Sec) from L-seryl-tRNA(Sec) (bacterial route): step 1/1.</text>
</comment>
<accession>E0NIQ1</accession>
<dbReference type="InterPro" id="IPR015424">
    <property type="entry name" value="PyrdxlP-dep_Trfase"/>
</dbReference>
<dbReference type="Gene3D" id="3.90.1150.180">
    <property type="match status" value="1"/>
</dbReference>
<keyword evidence="2 8" id="KW-0963">Cytoplasm</keyword>
<evidence type="ECO:0000256" key="2">
    <source>
        <dbReference type="ARBA" id="ARBA00022490"/>
    </source>
</evidence>
<dbReference type="AlphaFoldDB" id="E0NIQ1"/>
<dbReference type="GO" id="GO:0005737">
    <property type="term" value="C:cytoplasm"/>
    <property type="evidence" value="ECO:0007669"/>
    <property type="project" value="UniProtKB-SubCell"/>
</dbReference>
<evidence type="ECO:0000256" key="9">
    <source>
        <dbReference type="PIRSR" id="PIRSR618319-50"/>
    </source>
</evidence>
<evidence type="ECO:0000256" key="4">
    <source>
        <dbReference type="ARBA" id="ARBA00022898"/>
    </source>
</evidence>
<dbReference type="HOGENOM" id="CLU_038142_1_0_9"/>
<dbReference type="HAMAP" id="MF_00423">
    <property type="entry name" value="SelA"/>
    <property type="match status" value="1"/>
</dbReference>
<evidence type="ECO:0000256" key="6">
    <source>
        <dbReference type="ARBA" id="ARBA00023266"/>
    </source>
</evidence>
<evidence type="ECO:0000313" key="11">
    <source>
        <dbReference type="Proteomes" id="UP000003280"/>
    </source>
</evidence>
<comment type="function">
    <text evidence="8">Converts seryl-tRNA(Sec) to selenocysteinyl-tRNA(Sec) required for selenoprotein biosynthesis.</text>
</comment>
<dbReference type="RefSeq" id="WP_008900876.1">
    <property type="nucleotide sequence ID" value="NZ_GL397071.1"/>
</dbReference>
<dbReference type="InterPro" id="IPR018319">
    <property type="entry name" value="SelA-like"/>
</dbReference>
<dbReference type="OrthoDB" id="9787096at2"/>
<protein>
    <recommendedName>
        <fullName evidence="8">L-seryl-tRNA(Sec) selenium transferase</fullName>
        <ecNumber evidence="8">2.9.1.1</ecNumber>
    </recommendedName>
    <alternativeName>
        <fullName evidence="8">Selenocysteine synthase</fullName>
        <shortName evidence="8">Sec synthase</shortName>
    </alternativeName>
    <alternativeName>
        <fullName evidence="8">Selenocysteinyl-tRNA(Sec) synthase</fullName>
    </alternativeName>
</protein>
<feature type="modified residue" description="N6-(pyridoxal phosphate)lysine" evidence="8 9">
    <location>
        <position position="284"/>
    </location>
</feature>
<evidence type="ECO:0000256" key="8">
    <source>
        <dbReference type="HAMAP-Rule" id="MF_00423"/>
    </source>
</evidence>
<comment type="similarity">
    <text evidence="7 8">Belongs to the SelA family.</text>
</comment>
<dbReference type="STRING" id="862517.HMPREF9225_0040"/>
<keyword evidence="11" id="KW-1185">Reference proteome</keyword>
<dbReference type="NCBIfam" id="TIGR00474">
    <property type="entry name" value="selA"/>
    <property type="match status" value="1"/>
</dbReference>
<evidence type="ECO:0000256" key="7">
    <source>
        <dbReference type="ARBA" id="ARBA00044507"/>
    </source>
</evidence>
<dbReference type="UniPathway" id="UPA00906">
    <property type="reaction ID" value="UER00896"/>
</dbReference>
<dbReference type="PANTHER" id="PTHR32328">
    <property type="entry name" value="L-SERYL-TRNA(SEC) SELENIUM TRANSFERASE"/>
    <property type="match status" value="1"/>
</dbReference>
<dbReference type="InterPro" id="IPR015421">
    <property type="entry name" value="PyrdxlP-dep_Trfase_major"/>
</dbReference>
<keyword evidence="4 8" id="KW-0663">Pyridoxal phosphate</keyword>
<name>E0NIQ1_9FIRM</name>
<evidence type="ECO:0000256" key="3">
    <source>
        <dbReference type="ARBA" id="ARBA00022679"/>
    </source>
</evidence>
<dbReference type="PANTHER" id="PTHR32328:SF0">
    <property type="entry name" value="L-SERYL-TRNA(SEC) SELENIUM TRANSFERASE"/>
    <property type="match status" value="1"/>
</dbReference>
<comment type="subcellular location">
    <subcellularLocation>
        <location evidence="8">Cytoplasm</location>
    </subcellularLocation>
</comment>
<dbReference type="GO" id="GO:0004125">
    <property type="term" value="F:L-seryl-tRNA(Sec) selenium transferase activity"/>
    <property type="evidence" value="ECO:0007669"/>
    <property type="project" value="UniProtKB-UniRule"/>
</dbReference>
<keyword evidence="6 8" id="KW-0711">Selenium</keyword>
<dbReference type="Pfam" id="PF03841">
    <property type="entry name" value="SelA"/>
    <property type="match status" value="1"/>
</dbReference>
<dbReference type="InterPro" id="IPR004534">
    <property type="entry name" value="SelA_trans"/>
</dbReference>
<comment type="catalytic activity">
    <reaction evidence="8">
        <text>L-seryl-tRNA(Sec) + selenophosphate + H(+) = L-selenocysteinyl-tRNA(Sec) + phosphate</text>
        <dbReference type="Rhea" id="RHEA:22728"/>
        <dbReference type="Rhea" id="RHEA-COMP:9742"/>
        <dbReference type="Rhea" id="RHEA-COMP:9743"/>
        <dbReference type="ChEBI" id="CHEBI:15378"/>
        <dbReference type="ChEBI" id="CHEBI:16144"/>
        <dbReference type="ChEBI" id="CHEBI:43474"/>
        <dbReference type="ChEBI" id="CHEBI:78533"/>
        <dbReference type="ChEBI" id="CHEBI:78573"/>
        <dbReference type="EC" id="2.9.1.1"/>
    </reaction>
</comment>
<reference evidence="10 11" key="1">
    <citation type="submission" date="2010-07" db="EMBL/GenBank/DDBJ databases">
        <authorList>
            <person name="Muzny D."/>
            <person name="Qin X."/>
            <person name="Deng J."/>
            <person name="Jiang H."/>
            <person name="Liu Y."/>
            <person name="Qu J."/>
            <person name="Song X.-Z."/>
            <person name="Zhang L."/>
            <person name="Thornton R."/>
            <person name="Coyle M."/>
            <person name="Francisco L."/>
            <person name="Jackson L."/>
            <person name="Javaid M."/>
            <person name="Korchina V."/>
            <person name="Kovar C."/>
            <person name="Mata R."/>
            <person name="Mathew T."/>
            <person name="Ngo R."/>
            <person name="Nguyen L."/>
            <person name="Nguyen N."/>
            <person name="Okwuonu G."/>
            <person name="Ongeri F."/>
            <person name="Pham C."/>
            <person name="Simmons D."/>
            <person name="Wilczek-Boney K."/>
            <person name="Hale W."/>
            <person name="Jakkamsetti A."/>
            <person name="Pham P."/>
            <person name="Ruth R."/>
            <person name="San Lucas F."/>
            <person name="Warren J."/>
            <person name="Zhang J."/>
            <person name="Zhao Z."/>
            <person name="Zhou C."/>
            <person name="Zhu D."/>
            <person name="Lee S."/>
            <person name="Bess C."/>
            <person name="Blankenburg K."/>
            <person name="Forbes L."/>
            <person name="Fu Q."/>
            <person name="Gubbala S."/>
            <person name="Hirani K."/>
            <person name="Jayaseelan J.C."/>
            <person name="Lara F."/>
            <person name="Munidasa M."/>
            <person name="Palculict T."/>
            <person name="Patil S."/>
            <person name="Pu L.-L."/>
            <person name="Saada N."/>
            <person name="Tang L."/>
            <person name="Weissenberger G."/>
            <person name="Zhu Y."/>
            <person name="Hemphill L."/>
            <person name="Shang Y."/>
            <person name="Youmans B."/>
            <person name="Ayvaz T."/>
            <person name="Ross M."/>
            <person name="Santibanez J."/>
            <person name="Aqrawi P."/>
            <person name="Gross S."/>
            <person name="Joshi V."/>
            <person name="Fowler G."/>
            <person name="Nazareth L."/>
            <person name="Reid J."/>
            <person name="Worley K."/>
            <person name="Petrosino J."/>
            <person name="Highlander S."/>
            <person name="Gibbs R."/>
        </authorList>
    </citation>
    <scope>NUCLEOTIDE SEQUENCE [LARGE SCALE GENOMIC DNA]</scope>
    <source>
        <strain evidence="10 11">ATCC BAA-1640</strain>
    </source>
</reference>
<dbReference type="Gene3D" id="3.40.640.10">
    <property type="entry name" value="Type I PLP-dependent aspartate aminotransferase-like (Major domain)"/>
    <property type="match status" value="1"/>
</dbReference>
<evidence type="ECO:0000256" key="1">
    <source>
        <dbReference type="ARBA" id="ARBA00001933"/>
    </source>
</evidence>
<sequence length="451" mass="51184">MQNIYKKLPKMDEIIERFKDHPKNLLKYISTNILEDYREKIKSGFVDFEMEDVFSSIEKNLNNEEYFSLRRAINASGVIIHTNLGRSIVPQFALDRIEQVSKGYMNLEYNIEKGERGSRYDHLRKIVCELTGAEDALLVNNNAAAVFLMLNTFCQGSEVIVSRGELVEIGESFRINEIMGRSGAILKEVGSTNRTHLYDYENAVTENTKALMKVHPSDYKVVGFTKEVTASELKGLAKENDLLILEDLGSGSLINMSKFGLSDERTVKDSIREGVDLVSFSCDKLLGSVQGGIIVGRRDLIAKIRKNQLLRAFRVGKLTIMALEATMIKFLDEDVAIREIPTLRMIAKTKEDILKSAEELKKVAKAALPNFEIEIEECNSKVGGGTYPVDTLPSYAVSFKTDDIMKFESYLRLSRHHIIATVRDNKLYMDLRCIQDDEISMIEEILKEYKN</sequence>
<gene>
    <name evidence="8 10" type="primary">selA</name>
    <name evidence="10" type="ORF">HMPREF9225_0040</name>
</gene>
<dbReference type="EC" id="2.9.1.1" evidence="8"/>
<dbReference type="EMBL" id="AEEH01000009">
    <property type="protein sequence ID" value="EFM26346.1"/>
    <property type="molecule type" value="Genomic_DNA"/>
</dbReference>